<gene>
    <name evidence="2" type="ORF">GLOIN_2v1880134</name>
</gene>
<comment type="caution">
    <text evidence="2">The sequence shown here is derived from an EMBL/GenBank/DDBJ whole genome shotgun (WGS) entry which is preliminary data.</text>
</comment>
<reference evidence="2 3" key="2">
    <citation type="journal article" date="2018" name="New Phytol.">
        <title>High intraspecific genome diversity in the model arbuscular mycorrhizal symbiont Rhizophagus irregularis.</title>
        <authorList>
            <person name="Chen E.C.H."/>
            <person name="Morin E."/>
            <person name="Beaudet D."/>
            <person name="Noel J."/>
            <person name="Yildirir G."/>
            <person name="Ndikumana S."/>
            <person name="Charron P."/>
            <person name="St-Onge C."/>
            <person name="Giorgi J."/>
            <person name="Kruger M."/>
            <person name="Marton T."/>
            <person name="Ropars J."/>
            <person name="Grigoriev I.V."/>
            <person name="Hainaut M."/>
            <person name="Henrissat B."/>
            <person name="Roux C."/>
            <person name="Martin F."/>
            <person name="Corradi N."/>
        </authorList>
    </citation>
    <scope>NUCLEOTIDE SEQUENCE [LARGE SCALE GENOMIC DNA]</scope>
    <source>
        <strain evidence="2 3">DAOM 197198</strain>
    </source>
</reference>
<name>A0A2P4PL27_RHIID</name>
<proteinExistence type="predicted"/>
<feature type="region of interest" description="Disordered" evidence="1">
    <location>
        <begin position="97"/>
        <end position="124"/>
    </location>
</feature>
<protein>
    <submittedName>
        <fullName evidence="2">Uncharacterized protein</fullName>
    </submittedName>
</protein>
<dbReference type="AlphaFoldDB" id="A0A2P4PL27"/>
<accession>A0A2P4PL27</accession>
<organism evidence="2 3">
    <name type="scientific">Rhizophagus irregularis (strain DAOM 181602 / DAOM 197198 / MUCL 43194)</name>
    <name type="common">Arbuscular mycorrhizal fungus</name>
    <name type="synonym">Glomus intraradices</name>
    <dbReference type="NCBI Taxonomy" id="747089"/>
    <lineage>
        <taxon>Eukaryota</taxon>
        <taxon>Fungi</taxon>
        <taxon>Fungi incertae sedis</taxon>
        <taxon>Mucoromycota</taxon>
        <taxon>Glomeromycotina</taxon>
        <taxon>Glomeromycetes</taxon>
        <taxon>Glomerales</taxon>
        <taxon>Glomeraceae</taxon>
        <taxon>Rhizophagus</taxon>
    </lineage>
</organism>
<sequence length="193" mass="22182">MVSKTEYIINITSVFTSAMPTRLSLDLHGRQGETKVQGRRPTWYHDKHVKIEMIRLSPTQTPLVAATVWILNSYVLVHGEDQLVRKSFIRVASENKSVRERGEREEKGEQEKREEREGKGMRRDGLEVSSLPLNRVWEGWANLCGIDESKIYFNWIAFDNVIDKVIEMLMSSSNNKLHVSFSSIDDQFPASNG</sequence>
<dbReference type="Proteomes" id="UP000018888">
    <property type="component" value="Unassembled WGS sequence"/>
</dbReference>
<keyword evidence="3" id="KW-1185">Reference proteome</keyword>
<evidence type="ECO:0000256" key="1">
    <source>
        <dbReference type="SAM" id="MobiDB-lite"/>
    </source>
</evidence>
<evidence type="ECO:0000313" key="2">
    <source>
        <dbReference type="EMBL" id="POG66057.1"/>
    </source>
</evidence>
<evidence type="ECO:0000313" key="3">
    <source>
        <dbReference type="Proteomes" id="UP000018888"/>
    </source>
</evidence>
<dbReference type="VEuPathDB" id="FungiDB:RhiirFUN_016593"/>
<dbReference type="EMBL" id="AUPC02000200">
    <property type="protein sequence ID" value="POG66057.1"/>
    <property type="molecule type" value="Genomic_DNA"/>
</dbReference>
<reference evidence="2 3" key="1">
    <citation type="journal article" date="2013" name="Proc. Natl. Acad. Sci. U.S.A.">
        <title>Genome of an arbuscular mycorrhizal fungus provides insight into the oldest plant symbiosis.</title>
        <authorList>
            <person name="Tisserant E."/>
            <person name="Malbreil M."/>
            <person name="Kuo A."/>
            <person name="Kohler A."/>
            <person name="Symeonidi A."/>
            <person name="Balestrini R."/>
            <person name="Charron P."/>
            <person name="Duensing N."/>
            <person name="Frei Dit Frey N."/>
            <person name="Gianinazzi-Pearson V."/>
            <person name="Gilbert L.B."/>
            <person name="Handa Y."/>
            <person name="Herr J.R."/>
            <person name="Hijri M."/>
            <person name="Koul R."/>
            <person name="Kawaguchi M."/>
            <person name="Krajinski F."/>
            <person name="Lammers P.J."/>
            <person name="Masclaux F.G."/>
            <person name="Murat C."/>
            <person name="Morin E."/>
            <person name="Ndikumana S."/>
            <person name="Pagni M."/>
            <person name="Petitpierre D."/>
            <person name="Requena N."/>
            <person name="Rosikiewicz P."/>
            <person name="Riley R."/>
            <person name="Saito K."/>
            <person name="San Clemente H."/>
            <person name="Shapiro H."/>
            <person name="van Tuinen D."/>
            <person name="Becard G."/>
            <person name="Bonfante P."/>
            <person name="Paszkowski U."/>
            <person name="Shachar-Hill Y.Y."/>
            <person name="Tuskan G.A."/>
            <person name="Young P.W."/>
            <person name="Sanders I.R."/>
            <person name="Henrissat B."/>
            <person name="Rensing S.A."/>
            <person name="Grigoriev I.V."/>
            <person name="Corradi N."/>
            <person name="Roux C."/>
            <person name="Martin F."/>
        </authorList>
    </citation>
    <scope>NUCLEOTIDE SEQUENCE [LARGE SCALE GENOMIC DNA]</scope>
    <source>
        <strain evidence="2 3">DAOM 197198</strain>
    </source>
</reference>